<keyword evidence="1" id="KW-0472">Membrane</keyword>
<reference evidence="3" key="1">
    <citation type="submission" date="2017-04" db="EMBL/GenBank/DDBJ databases">
        <authorList>
            <person name="Varghese N."/>
            <person name="Submissions S."/>
        </authorList>
    </citation>
    <scope>NUCLEOTIDE SEQUENCE [LARGE SCALE GENOMIC DNA]</scope>
    <source>
        <strain evidence="3">DSM 22618</strain>
    </source>
</reference>
<keyword evidence="3" id="KW-1185">Reference proteome</keyword>
<feature type="transmembrane region" description="Helical" evidence="1">
    <location>
        <begin position="89"/>
        <end position="108"/>
    </location>
</feature>
<evidence type="ECO:0000256" key="1">
    <source>
        <dbReference type="SAM" id="Phobius"/>
    </source>
</evidence>
<feature type="transmembrane region" description="Helical" evidence="1">
    <location>
        <begin position="60"/>
        <end position="77"/>
    </location>
</feature>
<proteinExistence type="predicted"/>
<dbReference type="Proteomes" id="UP000192920">
    <property type="component" value="Unassembled WGS sequence"/>
</dbReference>
<feature type="transmembrane region" description="Helical" evidence="1">
    <location>
        <begin position="140"/>
        <end position="159"/>
    </location>
</feature>
<accession>A0A1Y6BZA8</accession>
<dbReference type="AlphaFoldDB" id="A0A1Y6BZA8"/>
<feature type="transmembrane region" description="Helical" evidence="1">
    <location>
        <begin position="35"/>
        <end position="53"/>
    </location>
</feature>
<organism evidence="2 3">
    <name type="scientific">Pseudogulbenkiania subflava DSM 22618</name>
    <dbReference type="NCBI Taxonomy" id="1123014"/>
    <lineage>
        <taxon>Bacteria</taxon>
        <taxon>Pseudomonadati</taxon>
        <taxon>Pseudomonadota</taxon>
        <taxon>Betaproteobacteria</taxon>
        <taxon>Neisseriales</taxon>
        <taxon>Chromobacteriaceae</taxon>
        <taxon>Pseudogulbenkiania</taxon>
    </lineage>
</organism>
<dbReference type="EMBL" id="FXAG01000010">
    <property type="protein sequence ID" value="SMF25776.1"/>
    <property type="molecule type" value="Genomic_DNA"/>
</dbReference>
<keyword evidence="1" id="KW-0812">Transmembrane</keyword>
<feature type="transmembrane region" description="Helical" evidence="1">
    <location>
        <begin position="7"/>
        <end position="23"/>
    </location>
</feature>
<keyword evidence="1" id="KW-1133">Transmembrane helix</keyword>
<protein>
    <submittedName>
        <fullName evidence="2">Uncharacterized membrane protein</fullName>
    </submittedName>
</protein>
<dbReference type="RefSeq" id="WP_085276446.1">
    <property type="nucleotide sequence ID" value="NZ_FXAG01000010.1"/>
</dbReference>
<dbReference type="STRING" id="1123014.SAMN02745746_02194"/>
<sequence>MTGLWRTVRLVLLALVAGAYLVFDYLASSSSQPPLYAVLIGAAPLTLGVIVACWNSAFRLPAMLLCTGVLLAVALNLDRLLSHAAWLYFFQHAGIMTSLGIMFGSTLGSHEGALCSRIARFASADPLDARYLHYTWKVTLAWTLYFAASAGISLLLFAFAELATWALFASLFTPLSLGLMFGGEYLVRLRALPGQPHFSIAQTIQSYRKYTQCRDAAD</sequence>
<evidence type="ECO:0000313" key="2">
    <source>
        <dbReference type="EMBL" id="SMF25776.1"/>
    </source>
</evidence>
<evidence type="ECO:0000313" key="3">
    <source>
        <dbReference type="Proteomes" id="UP000192920"/>
    </source>
</evidence>
<gene>
    <name evidence="2" type="ORF">SAMN02745746_02194</name>
</gene>
<feature type="transmembrane region" description="Helical" evidence="1">
    <location>
        <begin position="165"/>
        <end position="187"/>
    </location>
</feature>
<name>A0A1Y6BZA8_9NEIS</name>